<protein>
    <submittedName>
        <fullName evidence="2">Uncharacterized protein</fullName>
    </submittedName>
</protein>
<feature type="region of interest" description="Disordered" evidence="1">
    <location>
        <begin position="587"/>
        <end position="619"/>
    </location>
</feature>
<sequence length="619" mass="67862">MPVMTRSMTAGKRPPIAPPLTKEEKAAAKAAKAQERAEAKRAKAEAKAIRDQVKAAKAAAKASAKASGKVSKVKKSKTSKRAKTSKTSKKAKTSKTAKTSKQPKLSAKRVYEEDESEDEADYKRRKTSDADSSTYIGVSSKKGYHTKPPSLAESISIDIKEWVYSRELPRPKGLQTNIETTLPKIHVGGSAPQPRWLVAQSKSIPPPPALPGFHCQSGSSTSTDYGGLVWYLDEGDYKCWKGLQYPQLFELAYKCFEDTLKDEKLKNEINNSLANGPIAKHVTRNAGWEPTLPPPPYTRYFGLGPDSLPWEASQTSGDGYYFADQARPTLAVRPSKSIAQPYQHMMATKILDQITTASDSGSDVSRPNSIGRTQGSRPAESSSQVDSGIEVQSNRTDQQSDSGRETGSKTGESSNKESDSRSGSDKVSRRSSVAEHDGLFNPEEIEDYYSARGLTFQPDSVGGKRGAESPLDEEGEKKRVRLEEEEVKDTEMGETKDKGKSKEATEEFPAAPLAPDVPDVPDFSDQFHKDATAICENKATRLEHFPDPETVRGVRMWAGEDTTATGPDLDAVLPAWADNHRPFHPWVEAPARQAPKRKEKASAELKKPKPLSELQFSSF</sequence>
<dbReference type="Proteomes" id="UP001152649">
    <property type="component" value="Unassembled WGS sequence"/>
</dbReference>
<evidence type="ECO:0000313" key="3">
    <source>
        <dbReference type="Proteomes" id="UP001152649"/>
    </source>
</evidence>
<comment type="caution">
    <text evidence="2">The sequence shown here is derived from an EMBL/GenBank/DDBJ whole genome shotgun (WGS) entry which is preliminary data.</text>
</comment>
<feature type="region of interest" description="Disordered" evidence="1">
    <location>
        <begin position="1"/>
        <end position="149"/>
    </location>
</feature>
<gene>
    <name evidence="2" type="ORF">PSALAMII_LOCUS2011</name>
</gene>
<feature type="compositionally biased region" description="Low complexity" evidence="1">
    <location>
        <begin position="55"/>
        <end position="70"/>
    </location>
</feature>
<organism evidence="2 3">
    <name type="scientific">Penicillium salamii</name>
    <dbReference type="NCBI Taxonomy" id="1612424"/>
    <lineage>
        <taxon>Eukaryota</taxon>
        <taxon>Fungi</taxon>
        <taxon>Dikarya</taxon>
        <taxon>Ascomycota</taxon>
        <taxon>Pezizomycotina</taxon>
        <taxon>Eurotiomycetes</taxon>
        <taxon>Eurotiomycetidae</taxon>
        <taxon>Eurotiales</taxon>
        <taxon>Aspergillaceae</taxon>
        <taxon>Penicillium</taxon>
    </lineage>
</organism>
<name>A0A9W4IHN6_9EURO</name>
<dbReference type="GO" id="GO:0005634">
    <property type="term" value="C:nucleus"/>
    <property type="evidence" value="ECO:0007669"/>
    <property type="project" value="TreeGrafter"/>
</dbReference>
<feature type="region of interest" description="Disordered" evidence="1">
    <location>
        <begin position="356"/>
        <end position="525"/>
    </location>
</feature>
<dbReference type="InterPro" id="IPR051372">
    <property type="entry name" value="CWC21"/>
</dbReference>
<feature type="compositionally biased region" description="Polar residues" evidence="1">
    <location>
        <begin position="356"/>
        <end position="401"/>
    </location>
</feature>
<feature type="compositionally biased region" description="Low complexity" evidence="1">
    <location>
        <begin position="509"/>
        <end position="521"/>
    </location>
</feature>
<dbReference type="PANTHER" id="PTHR36562">
    <property type="entry name" value="SERINE/ARGININE REPETITIVE MATRIX 2"/>
    <property type="match status" value="1"/>
</dbReference>
<dbReference type="EMBL" id="CAJVPG010000077">
    <property type="protein sequence ID" value="CAG8306704.1"/>
    <property type="molecule type" value="Genomic_DNA"/>
</dbReference>
<feature type="compositionally biased region" description="Basic and acidic residues" evidence="1">
    <location>
        <begin position="21"/>
        <end position="54"/>
    </location>
</feature>
<keyword evidence="3" id="KW-1185">Reference proteome</keyword>
<proteinExistence type="predicted"/>
<dbReference type="PANTHER" id="PTHR36562:SF5">
    <property type="entry name" value="SERINE_ARGININE REPETITIVE MATRIX 2"/>
    <property type="match status" value="1"/>
</dbReference>
<reference evidence="2" key="1">
    <citation type="submission" date="2021-07" db="EMBL/GenBank/DDBJ databases">
        <authorList>
            <person name="Branca A.L. A."/>
        </authorList>
    </citation>
    <scope>NUCLEOTIDE SEQUENCE</scope>
</reference>
<dbReference type="AlphaFoldDB" id="A0A9W4IHN6"/>
<accession>A0A9W4IHN6</accession>
<dbReference type="OrthoDB" id="1898734at2759"/>
<feature type="compositionally biased region" description="Basic and acidic residues" evidence="1">
    <location>
        <begin position="489"/>
        <end position="505"/>
    </location>
</feature>
<evidence type="ECO:0000256" key="1">
    <source>
        <dbReference type="SAM" id="MobiDB-lite"/>
    </source>
</evidence>
<feature type="compositionally biased region" description="Basic residues" evidence="1">
    <location>
        <begin position="71"/>
        <end position="95"/>
    </location>
</feature>
<feature type="compositionally biased region" description="Basic and acidic residues" evidence="1">
    <location>
        <begin position="414"/>
        <end position="438"/>
    </location>
</feature>
<evidence type="ECO:0000313" key="2">
    <source>
        <dbReference type="EMBL" id="CAG8306704.1"/>
    </source>
</evidence>